<organism evidence="2 3">
    <name type="scientific">Brachybacterium huguangmaarense</name>
    <dbReference type="NCBI Taxonomy" id="1652028"/>
    <lineage>
        <taxon>Bacteria</taxon>
        <taxon>Bacillati</taxon>
        <taxon>Actinomycetota</taxon>
        <taxon>Actinomycetes</taxon>
        <taxon>Micrococcales</taxon>
        <taxon>Dermabacteraceae</taxon>
        <taxon>Brachybacterium</taxon>
    </lineage>
</organism>
<dbReference type="InterPro" id="IPR025948">
    <property type="entry name" value="HTH-like_dom"/>
</dbReference>
<dbReference type="InterPro" id="IPR009057">
    <property type="entry name" value="Homeodomain-like_sf"/>
</dbReference>
<proteinExistence type="predicted"/>
<protein>
    <submittedName>
        <fullName evidence="2">IS3 family transposase</fullName>
    </submittedName>
</protein>
<dbReference type="SUPFAM" id="SSF46689">
    <property type="entry name" value="Homeodomain-like"/>
    <property type="match status" value="1"/>
</dbReference>
<dbReference type="Gene3D" id="1.10.10.10">
    <property type="entry name" value="Winged helix-like DNA-binding domain superfamily/Winged helix DNA-binding domain"/>
    <property type="match status" value="1"/>
</dbReference>
<sequence length="125" mass="14060">MPKKFSPELRDRAVRMVYERQAREGGPRAESIRAIAPQLGVGLETLRIWCNRYGPTEPVTGSGESLEEENRRLRRGVRKMHHAMRRAGWDVGRDQVARLMRGAGLQGVRRAEASTLSIVIGPART</sequence>
<gene>
    <name evidence="2" type="ORF">BRM3_09475</name>
</gene>
<evidence type="ECO:0000313" key="3">
    <source>
        <dbReference type="Proteomes" id="UP001164305"/>
    </source>
</evidence>
<reference evidence="2" key="1">
    <citation type="submission" date="2022-10" db="EMBL/GenBank/DDBJ databases">
        <title>Whole-Genome Sequencing of Brachybacterium huguangmaarense BRM-3, Isolated from Betula schmidtii.</title>
        <authorList>
            <person name="Haam D."/>
        </authorList>
    </citation>
    <scope>NUCLEOTIDE SEQUENCE</scope>
    <source>
        <strain evidence="2">BRM-3</strain>
    </source>
</reference>
<name>A0ABY6FZQ6_9MICO</name>
<dbReference type="InterPro" id="IPR036388">
    <property type="entry name" value="WH-like_DNA-bd_sf"/>
</dbReference>
<evidence type="ECO:0000259" key="1">
    <source>
        <dbReference type="Pfam" id="PF13276"/>
    </source>
</evidence>
<evidence type="ECO:0000313" key="2">
    <source>
        <dbReference type="EMBL" id="UYG15871.1"/>
    </source>
</evidence>
<accession>A0ABY6FZQ6</accession>
<dbReference type="EMBL" id="CP107020">
    <property type="protein sequence ID" value="UYG15871.1"/>
    <property type="molecule type" value="Genomic_DNA"/>
</dbReference>
<keyword evidence="3" id="KW-1185">Reference proteome</keyword>
<feature type="domain" description="HTH-like" evidence="1">
    <location>
        <begin position="69"/>
        <end position="110"/>
    </location>
</feature>
<dbReference type="Proteomes" id="UP001164305">
    <property type="component" value="Chromosome"/>
</dbReference>
<dbReference type="Pfam" id="PF13276">
    <property type="entry name" value="HTH_21"/>
    <property type="match status" value="1"/>
</dbReference>